<name>A0ACB8A4Z3_9AGAM</name>
<comment type="caution">
    <text evidence="1">The sequence shown here is derived from an EMBL/GenBank/DDBJ whole genome shotgun (WGS) entry which is preliminary data.</text>
</comment>
<proteinExistence type="predicted"/>
<accession>A0ACB8A4Z3</accession>
<organism evidence="1 2">
    <name type="scientific">Hygrophoropsis aurantiaca</name>
    <dbReference type="NCBI Taxonomy" id="72124"/>
    <lineage>
        <taxon>Eukaryota</taxon>
        <taxon>Fungi</taxon>
        <taxon>Dikarya</taxon>
        <taxon>Basidiomycota</taxon>
        <taxon>Agaricomycotina</taxon>
        <taxon>Agaricomycetes</taxon>
        <taxon>Agaricomycetidae</taxon>
        <taxon>Boletales</taxon>
        <taxon>Coniophorineae</taxon>
        <taxon>Hygrophoropsidaceae</taxon>
        <taxon>Hygrophoropsis</taxon>
    </lineage>
</organism>
<dbReference type="Proteomes" id="UP000790377">
    <property type="component" value="Unassembled WGS sequence"/>
</dbReference>
<keyword evidence="2" id="KW-1185">Reference proteome</keyword>
<evidence type="ECO:0000313" key="1">
    <source>
        <dbReference type="EMBL" id="KAH7908092.1"/>
    </source>
</evidence>
<reference evidence="1" key="1">
    <citation type="journal article" date="2021" name="New Phytol.">
        <title>Evolutionary innovations through gain and loss of genes in the ectomycorrhizal Boletales.</title>
        <authorList>
            <person name="Wu G."/>
            <person name="Miyauchi S."/>
            <person name="Morin E."/>
            <person name="Kuo A."/>
            <person name="Drula E."/>
            <person name="Varga T."/>
            <person name="Kohler A."/>
            <person name="Feng B."/>
            <person name="Cao Y."/>
            <person name="Lipzen A."/>
            <person name="Daum C."/>
            <person name="Hundley H."/>
            <person name="Pangilinan J."/>
            <person name="Johnson J."/>
            <person name="Barry K."/>
            <person name="LaButti K."/>
            <person name="Ng V."/>
            <person name="Ahrendt S."/>
            <person name="Min B."/>
            <person name="Choi I.G."/>
            <person name="Park H."/>
            <person name="Plett J.M."/>
            <person name="Magnuson J."/>
            <person name="Spatafora J.W."/>
            <person name="Nagy L.G."/>
            <person name="Henrissat B."/>
            <person name="Grigoriev I.V."/>
            <person name="Yang Z.L."/>
            <person name="Xu J."/>
            <person name="Martin F.M."/>
        </authorList>
    </citation>
    <scope>NUCLEOTIDE SEQUENCE</scope>
    <source>
        <strain evidence="1">ATCC 28755</strain>
    </source>
</reference>
<dbReference type="EMBL" id="MU267847">
    <property type="protein sequence ID" value="KAH7908092.1"/>
    <property type="molecule type" value="Genomic_DNA"/>
</dbReference>
<feature type="non-terminal residue" evidence="1">
    <location>
        <position position="159"/>
    </location>
</feature>
<gene>
    <name evidence="1" type="ORF">BJ138DRAFT_984205</name>
</gene>
<sequence>MMRSHRCAISGSLALYFFDPARNWIPADMDLYVPKNRKNRVLRYLLCTGYNPVNISSNRSSYKLECGMDKVITMCNGDVNIDVIITSGRNSIAPITHFHLTAVMNFLSADGFFSAYPNLTADGRALCNPLQFYHHQPRSLTAYCYQKYALRRYDIRINP</sequence>
<protein>
    <submittedName>
        <fullName evidence="1">Uncharacterized protein</fullName>
    </submittedName>
</protein>
<evidence type="ECO:0000313" key="2">
    <source>
        <dbReference type="Proteomes" id="UP000790377"/>
    </source>
</evidence>